<dbReference type="OrthoDB" id="9758923at2"/>
<keyword evidence="3" id="KW-1185">Reference proteome</keyword>
<dbReference type="Gene3D" id="2.115.10.20">
    <property type="entry name" value="Glycosyl hydrolase domain, family 43"/>
    <property type="match status" value="1"/>
</dbReference>
<dbReference type="AlphaFoldDB" id="A0A498C9J4"/>
<dbReference type="InterPro" id="IPR023296">
    <property type="entry name" value="Glyco_hydro_beta-prop_sf"/>
</dbReference>
<dbReference type="InterPro" id="IPR050727">
    <property type="entry name" value="GH43_arabinanases"/>
</dbReference>
<dbReference type="PANTHER" id="PTHR43301">
    <property type="entry name" value="ARABINAN ENDO-1,5-ALPHA-L-ARABINOSIDASE"/>
    <property type="match status" value="1"/>
</dbReference>
<feature type="compositionally biased region" description="Low complexity" evidence="1">
    <location>
        <begin position="359"/>
        <end position="369"/>
    </location>
</feature>
<dbReference type="RefSeq" id="WP_121057108.1">
    <property type="nucleotide sequence ID" value="NZ_RCDB01000001.1"/>
</dbReference>
<evidence type="ECO:0000313" key="3">
    <source>
        <dbReference type="Proteomes" id="UP000273158"/>
    </source>
</evidence>
<feature type="region of interest" description="Disordered" evidence="1">
    <location>
        <begin position="359"/>
        <end position="381"/>
    </location>
</feature>
<evidence type="ECO:0000256" key="1">
    <source>
        <dbReference type="SAM" id="MobiDB-lite"/>
    </source>
</evidence>
<proteinExistence type="predicted"/>
<dbReference type="SUPFAM" id="SSF75005">
    <property type="entry name" value="Arabinanase/levansucrase/invertase"/>
    <property type="match status" value="1"/>
</dbReference>
<evidence type="ECO:0000313" key="2">
    <source>
        <dbReference type="EMBL" id="RLK52425.1"/>
    </source>
</evidence>
<dbReference type="EMBL" id="RCDB01000001">
    <property type="protein sequence ID" value="RLK52425.1"/>
    <property type="molecule type" value="Genomic_DNA"/>
</dbReference>
<organism evidence="2 3">
    <name type="scientific">Microbacterium telephonicum</name>
    <dbReference type="NCBI Taxonomy" id="1714841"/>
    <lineage>
        <taxon>Bacteria</taxon>
        <taxon>Bacillati</taxon>
        <taxon>Actinomycetota</taxon>
        <taxon>Actinomycetes</taxon>
        <taxon>Micrococcales</taxon>
        <taxon>Microbacteriaceae</taxon>
        <taxon>Microbacterium</taxon>
    </lineage>
</organism>
<reference evidence="2 3" key="1">
    <citation type="journal article" date="2015" name="Stand. Genomic Sci.">
        <title>Genomic Encyclopedia of Bacterial and Archaeal Type Strains, Phase III: the genomes of soil and plant-associated and newly described type strains.</title>
        <authorList>
            <person name="Whitman W.B."/>
            <person name="Woyke T."/>
            <person name="Klenk H.P."/>
            <person name="Zhou Y."/>
            <person name="Lilburn T.G."/>
            <person name="Beck B.J."/>
            <person name="De Vos P."/>
            <person name="Vandamme P."/>
            <person name="Eisen J.A."/>
            <person name="Garrity G."/>
            <person name="Hugenholtz P."/>
            <person name="Kyrpides N.C."/>
        </authorList>
    </citation>
    <scope>NUCLEOTIDE SEQUENCE [LARGE SCALE GENOMIC DNA]</scope>
    <source>
        <strain evidence="2 3">S2T63</strain>
    </source>
</reference>
<dbReference type="PANTHER" id="PTHR43301:SF3">
    <property type="entry name" value="ARABINAN ENDO-1,5-ALPHA-L-ARABINOSIDASE A-RELATED"/>
    <property type="match status" value="1"/>
</dbReference>
<gene>
    <name evidence="2" type="ORF">C7474_0363</name>
</gene>
<name>A0A498C9J4_9MICO</name>
<protein>
    <recommendedName>
        <fullName evidence="4">Glycosyl hydrolase family 43</fullName>
    </recommendedName>
</protein>
<comment type="caution">
    <text evidence="2">The sequence shown here is derived from an EMBL/GenBank/DDBJ whole genome shotgun (WGS) entry which is preliminary data.</text>
</comment>
<evidence type="ECO:0008006" key="4">
    <source>
        <dbReference type="Google" id="ProtNLM"/>
    </source>
</evidence>
<sequence>MTPSDGTAVPAAGRTDFAGYLFAHFVGEDAPDAEQLYLAVSEGDSLTEWSVLAAGEPVLRSDVGTGALRDPFVLRLEGDAGFVLLATDLQVYGTGHFRDAQERGSTALLVWHSADLVTWTGPARIEVVDPAVAGNAWAPEAHWVAELGRYAVYWASNLYPADAAPRDVRDSYNRMMIATTADFATFTQPEVWIDVRRGAGYGTIDSAVVKRGEWYHRFTKDERPDLMQVFHERSRDLLLPTHASIGSAWELVGEQLGSEHLTHAEGPIVVPSISDDRWYLLLDWPPYGGGTGYVLFETDDLDAGRWERVEPALPPRFRHGAVIPITADEDRRLRAAFAPAVSPHARTAAALVPEFRYDAAPNDAAPSPDITAYDTEQRASS</sequence>
<dbReference type="Proteomes" id="UP000273158">
    <property type="component" value="Unassembled WGS sequence"/>
</dbReference>
<accession>A0A498C9J4</accession>
<dbReference type="CDD" id="cd08983">
    <property type="entry name" value="GH43_Bt3655-like"/>
    <property type="match status" value="1"/>
</dbReference>